<keyword evidence="12" id="KW-1185">Reference proteome</keyword>
<keyword evidence="5 9" id="KW-1133">Transmembrane helix</keyword>
<feature type="domain" description="POTRA" evidence="10">
    <location>
        <begin position="54"/>
        <end position="122"/>
    </location>
</feature>
<protein>
    <submittedName>
        <fullName evidence="11">Cell division protein FtsQ</fullName>
    </submittedName>
</protein>
<evidence type="ECO:0000256" key="2">
    <source>
        <dbReference type="ARBA" id="ARBA00022475"/>
    </source>
</evidence>
<comment type="caution">
    <text evidence="11">The sequence shown here is derived from an EMBL/GenBank/DDBJ whole genome shotgun (WGS) entry which is preliminary data.</text>
</comment>
<dbReference type="InterPro" id="IPR013685">
    <property type="entry name" value="POTRA_FtsQ_type"/>
</dbReference>
<dbReference type="InterPro" id="IPR050487">
    <property type="entry name" value="FtsQ_DivIB"/>
</dbReference>
<evidence type="ECO:0000256" key="3">
    <source>
        <dbReference type="ARBA" id="ARBA00022618"/>
    </source>
</evidence>
<keyword evidence="2" id="KW-1003">Cell membrane</keyword>
<evidence type="ECO:0000256" key="8">
    <source>
        <dbReference type="SAM" id="MobiDB-lite"/>
    </source>
</evidence>
<dbReference type="InterPro" id="IPR005548">
    <property type="entry name" value="Cell_div_FtsQ/DivIB_C"/>
</dbReference>
<feature type="compositionally biased region" description="Basic residues" evidence="8">
    <location>
        <begin position="7"/>
        <end position="20"/>
    </location>
</feature>
<dbReference type="RefSeq" id="WP_343071522.1">
    <property type="nucleotide sequence ID" value="NZ_JACHIV010000001.1"/>
</dbReference>
<dbReference type="EMBL" id="JACHIV010000001">
    <property type="protein sequence ID" value="MBB5071204.1"/>
    <property type="molecule type" value="Genomic_DNA"/>
</dbReference>
<proteinExistence type="predicted"/>
<comment type="subcellular location">
    <subcellularLocation>
        <location evidence="1">Membrane</location>
    </subcellularLocation>
</comment>
<dbReference type="Proteomes" id="UP000580474">
    <property type="component" value="Unassembled WGS sequence"/>
</dbReference>
<dbReference type="GO" id="GO:0051301">
    <property type="term" value="P:cell division"/>
    <property type="evidence" value="ECO:0007669"/>
    <property type="project" value="UniProtKB-KW"/>
</dbReference>
<dbReference type="AlphaFoldDB" id="A0A840NHY6"/>
<dbReference type="PANTHER" id="PTHR37820">
    <property type="entry name" value="CELL DIVISION PROTEIN DIVIB"/>
    <property type="match status" value="1"/>
</dbReference>
<keyword evidence="6 9" id="KW-0472">Membrane</keyword>
<dbReference type="Pfam" id="PF08478">
    <property type="entry name" value="POTRA_1"/>
    <property type="match status" value="1"/>
</dbReference>
<evidence type="ECO:0000256" key="9">
    <source>
        <dbReference type="SAM" id="Phobius"/>
    </source>
</evidence>
<reference evidence="11 12" key="1">
    <citation type="submission" date="2020-08" db="EMBL/GenBank/DDBJ databases">
        <title>Sequencing the genomes of 1000 actinobacteria strains.</title>
        <authorList>
            <person name="Klenk H.-P."/>
        </authorList>
    </citation>
    <scope>NUCLEOTIDE SEQUENCE [LARGE SCALE GENOMIC DNA]</scope>
    <source>
        <strain evidence="11 12">DSM 45582</strain>
    </source>
</reference>
<evidence type="ECO:0000256" key="7">
    <source>
        <dbReference type="ARBA" id="ARBA00023306"/>
    </source>
</evidence>
<evidence type="ECO:0000259" key="10">
    <source>
        <dbReference type="PROSITE" id="PS51779"/>
    </source>
</evidence>
<keyword evidence="4 9" id="KW-0812">Transmembrane</keyword>
<organism evidence="11 12">
    <name type="scientific">Saccharopolyspora gloriosae</name>
    <dbReference type="NCBI Taxonomy" id="455344"/>
    <lineage>
        <taxon>Bacteria</taxon>
        <taxon>Bacillati</taxon>
        <taxon>Actinomycetota</taxon>
        <taxon>Actinomycetes</taxon>
        <taxon>Pseudonocardiales</taxon>
        <taxon>Pseudonocardiaceae</taxon>
        <taxon>Saccharopolyspora</taxon>
    </lineage>
</organism>
<dbReference type="Pfam" id="PF03799">
    <property type="entry name" value="FtsQ_DivIB_C"/>
    <property type="match status" value="1"/>
</dbReference>
<evidence type="ECO:0000256" key="1">
    <source>
        <dbReference type="ARBA" id="ARBA00004370"/>
    </source>
</evidence>
<dbReference type="InterPro" id="IPR034746">
    <property type="entry name" value="POTRA"/>
</dbReference>
<accession>A0A840NHY6</accession>
<dbReference type="GO" id="GO:0005886">
    <property type="term" value="C:plasma membrane"/>
    <property type="evidence" value="ECO:0007669"/>
    <property type="project" value="TreeGrafter"/>
</dbReference>
<evidence type="ECO:0000256" key="6">
    <source>
        <dbReference type="ARBA" id="ARBA00023136"/>
    </source>
</evidence>
<dbReference type="Gene3D" id="3.10.20.310">
    <property type="entry name" value="membrane protein fhac"/>
    <property type="match status" value="1"/>
</dbReference>
<dbReference type="PANTHER" id="PTHR37820:SF1">
    <property type="entry name" value="CELL DIVISION PROTEIN FTSQ"/>
    <property type="match status" value="1"/>
</dbReference>
<feature type="region of interest" description="Disordered" evidence="8">
    <location>
        <begin position="1"/>
        <end position="26"/>
    </location>
</feature>
<keyword evidence="7" id="KW-0131">Cell cycle</keyword>
<dbReference type="PROSITE" id="PS51779">
    <property type="entry name" value="POTRA"/>
    <property type="match status" value="1"/>
</dbReference>
<sequence length="247" mass="26359">MNASGRASRRPGVRSTRGRPVRGGASRPDRRWLLPVLMSVITGVVVLLYFTPILGVRSVRVEGAAAVPEQAVLDSAGIELGNPMLQVDSDGIRSRLGEVPEIAGSEVHLDWPSTVRLEITERTAVAYLPADGPGDSGVRLIDAAGVPFRTVPRPPAGLAQLRLGDDRAEGVRVAMIVLTALPPQLRSQVTEVRADRPHNLYLGLTGGRQVHWGESGDSARKAAILIPLLTREGQVYDVTSPDLPTVA</sequence>
<evidence type="ECO:0000256" key="4">
    <source>
        <dbReference type="ARBA" id="ARBA00022692"/>
    </source>
</evidence>
<keyword evidence="3 11" id="KW-0132">Cell division</keyword>
<evidence type="ECO:0000313" key="11">
    <source>
        <dbReference type="EMBL" id="MBB5071204.1"/>
    </source>
</evidence>
<gene>
    <name evidence="11" type="ORF">BJ969_004292</name>
</gene>
<name>A0A840NHY6_9PSEU</name>
<evidence type="ECO:0000256" key="5">
    <source>
        <dbReference type="ARBA" id="ARBA00022989"/>
    </source>
</evidence>
<feature type="transmembrane region" description="Helical" evidence="9">
    <location>
        <begin position="32"/>
        <end position="50"/>
    </location>
</feature>
<evidence type="ECO:0000313" key="12">
    <source>
        <dbReference type="Proteomes" id="UP000580474"/>
    </source>
</evidence>